<proteinExistence type="predicted"/>
<sequence>TVMGCFLVSVTFYGPISSLNLLLNRYIQLLIHVFTSLLMILTPILQARNKRPSWETCTSITVTLHHVVERHRSGLDQVCSEV</sequence>
<dbReference type="Proteomes" id="UP001175227">
    <property type="component" value="Unassembled WGS sequence"/>
</dbReference>
<comment type="caution">
    <text evidence="2">The sequence shown here is derived from an EMBL/GenBank/DDBJ whole genome shotgun (WGS) entry which is preliminary data.</text>
</comment>
<evidence type="ECO:0000256" key="1">
    <source>
        <dbReference type="SAM" id="Phobius"/>
    </source>
</evidence>
<keyword evidence="3" id="KW-1185">Reference proteome</keyword>
<dbReference type="AlphaFoldDB" id="A0AA39TTB9"/>
<feature type="non-terminal residue" evidence="2">
    <location>
        <position position="1"/>
    </location>
</feature>
<dbReference type="EMBL" id="JAUEPR010000088">
    <property type="protein sequence ID" value="KAK0465808.1"/>
    <property type="molecule type" value="Genomic_DNA"/>
</dbReference>
<reference evidence="2" key="1">
    <citation type="submission" date="2023-06" db="EMBL/GenBank/DDBJ databases">
        <authorList>
            <consortium name="Lawrence Berkeley National Laboratory"/>
            <person name="Ahrendt S."/>
            <person name="Sahu N."/>
            <person name="Indic B."/>
            <person name="Wong-Bajracharya J."/>
            <person name="Merenyi Z."/>
            <person name="Ke H.-M."/>
            <person name="Monk M."/>
            <person name="Kocsube S."/>
            <person name="Drula E."/>
            <person name="Lipzen A."/>
            <person name="Balint B."/>
            <person name="Henrissat B."/>
            <person name="Andreopoulos B."/>
            <person name="Martin F.M."/>
            <person name="Harder C.B."/>
            <person name="Rigling D."/>
            <person name="Ford K.L."/>
            <person name="Foster G.D."/>
            <person name="Pangilinan J."/>
            <person name="Papanicolaou A."/>
            <person name="Barry K."/>
            <person name="LaButti K."/>
            <person name="Viragh M."/>
            <person name="Koriabine M."/>
            <person name="Yan M."/>
            <person name="Riley R."/>
            <person name="Champramary S."/>
            <person name="Plett K.L."/>
            <person name="Tsai I.J."/>
            <person name="Slot J."/>
            <person name="Sipos G."/>
            <person name="Plett J."/>
            <person name="Nagy L.G."/>
            <person name="Grigoriev I.V."/>
        </authorList>
    </citation>
    <scope>NUCLEOTIDE SEQUENCE</scope>
    <source>
        <strain evidence="2">ICMP 16352</strain>
    </source>
</reference>
<evidence type="ECO:0000313" key="2">
    <source>
        <dbReference type="EMBL" id="KAK0465808.1"/>
    </source>
</evidence>
<organism evidence="2 3">
    <name type="scientific">Armillaria novae-zelandiae</name>
    <dbReference type="NCBI Taxonomy" id="153914"/>
    <lineage>
        <taxon>Eukaryota</taxon>
        <taxon>Fungi</taxon>
        <taxon>Dikarya</taxon>
        <taxon>Basidiomycota</taxon>
        <taxon>Agaricomycotina</taxon>
        <taxon>Agaricomycetes</taxon>
        <taxon>Agaricomycetidae</taxon>
        <taxon>Agaricales</taxon>
        <taxon>Marasmiineae</taxon>
        <taxon>Physalacriaceae</taxon>
        <taxon>Armillaria</taxon>
    </lineage>
</organism>
<feature type="non-terminal residue" evidence="2">
    <location>
        <position position="82"/>
    </location>
</feature>
<accession>A0AA39TTB9</accession>
<keyword evidence="1" id="KW-0472">Membrane</keyword>
<name>A0AA39TTB9_9AGAR</name>
<evidence type="ECO:0000313" key="3">
    <source>
        <dbReference type="Proteomes" id="UP001175227"/>
    </source>
</evidence>
<keyword evidence="1" id="KW-1133">Transmembrane helix</keyword>
<feature type="transmembrane region" description="Helical" evidence="1">
    <location>
        <begin position="26"/>
        <end position="45"/>
    </location>
</feature>
<keyword evidence="1" id="KW-0812">Transmembrane</keyword>
<protein>
    <submittedName>
        <fullName evidence="2">Uncharacterized protein</fullName>
    </submittedName>
</protein>
<gene>
    <name evidence="2" type="ORF">IW261DRAFT_1522251</name>
</gene>